<dbReference type="EMBL" id="CACRXK020014031">
    <property type="protein sequence ID" value="CAB4026135.1"/>
    <property type="molecule type" value="Genomic_DNA"/>
</dbReference>
<comment type="caution">
    <text evidence="2">The sequence shown here is derived from an EMBL/GenBank/DDBJ whole genome shotgun (WGS) entry which is preliminary data.</text>
</comment>
<sequence length="238" mass="27716">MEMLRTERSLKLCFTPLYMLDHSDLKVCYLNARSLHKHIEDVWKDINYSSTDIVIFTETRFSPLDPDEMYNINGYRLFRNDISQFSGPGRPYGGTAVYSRIPLKEGYRYAHNTNGIEFTIIKTESHPNLTIIGLYRSPSIALSRLLSALRTILDQDSSSQNIFIGDFNINWMAETDQQSLYNLMLRENDYRQLISSFTTDNRTLIDHLYTNLIEEEINAGILETYFSDHKAIWASVKR</sequence>
<dbReference type="AlphaFoldDB" id="A0A6S7J2G7"/>
<reference evidence="2" key="1">
    <citation type="submission" date="2020-04" db="EMBL/GenBank/DDBJ databases">
        <authorList>
            <person name="Alioto T."/>
            <person name="Alioto T."/>
            <person name="Gomez Garrido J."/>
        </authorList>
    </citation>
    <scope>NUCLEOTIDE SEQUENCE</scope>
    <source>
        <strain evidence="2">A484AB</strain>
    </source>
</reference>
<dbReference type="Proteomes" id="UP001152795">
    <property type="component" value="Unassembled WGS sequence"/>
</dbReference>
<protein>
    <recommendedName>
        <fullName evidence="1">Endonuclease/exonuclease/phosphatase domain-containing protein</fullName>
    </recommendedName>
</protein>
<gene>
    <name evidence="2" type="ORF">PACLA_8A034793</name>
</gene>
<proteinExistence type="predicted"/>
<dbReference type="Gene3D" id="3.60.10.10">
    <property type="entry name" value="Endonuclease/exonuclease/phosphatase"/>
    <property type="match status" value="1"/>
</dbReference>
<feature type="domain" description="Endonuclease/exonuclease/phosphatase" evidence="1">
    <location>
        <begin position="31"/>
        <end position="229"/>
    </location>
</feature>
<dbReference type="Pfam" id="PF03372">
    <property type="entry name" value="Exo_endo_phos"/>
    <property type="match status" value="1"/>
</dbReference>
<dbReference type="InterPro" id="IPR005135">
    <property type="entry name" value="Endo/exonuclease/phosphatase"/>
</dbReference>
<name>A0A6S7J2G7_PARCT</name>
<evidence type="ECO:0000313" key="3">
    <source>
        <dbReference type="Proteomes" id="UP001152795"/>
    </source>
</evidence>
<organism evidence="2 3">
    <name type="scientific">Paramuricea clavata</name>
    <name type="common">Red gorgonian</name>
    <name type="synonym">Violescent sea-whip</name>
    <dbReference type="NCBI Taxonomy" id="317549"/>
    <lineage>
        <taxon>Eukaryota</taxon>
        <taxon>Metazoa</taxon>
        <taxon>Cnidaria</taxon>
        <taxon>Anthozoa</taxon>
        <taxon>Octocorallia</taxon>
        <taxon>Malacalcyonacea</taxon>
        <taxon>Plexauridae</taxon>
        <taxon>Paramuricea</taxon>
    </lineage>
</organism>
<dbReference type="OrthoDB" id="2325450at2759"/>
<accession>A0A6S7J2G7</accession>
<keyword evidence="3" id="KW-1185">Reference proteome</keyword>
<dbReference type="GO" id="GO:0003824">
    <property type="term" value="F:catalytic activity"/>
    <property type="evidence" value="ECO:0007669"/>
    <property type="project" value="InterPro"/>
</dbReference>
<dbReference type="SUPFAM" id="SSF56219">
    <property type="entry name" value="DNase I-like"/>
    <property type="match status" value="1"/>
</dbReference>
<evidence type="ECO:0000259" key="1">
    <source>
        <dbReference type="Pfam" id="PF03372"/>
    </source>
</evidence>
<evidence type="ECO:0000313" key="2">
    <source>
        <dbReference type="EMBL" id="CAB4026135.1"/>
    </source>
</evidence>
<dbReference type="InterPro" id="IPR036691">
    <property type="entry name" value="Endo/exonu/phosph_ase_sf"/>
</dbReference>